<dbReference type="STRING" id="159292.SAMN05192546_104225"/>
<dbReference type="Proteomes" id="UP000199230">
    <property type="component" value="Unassembled WGS sequence"/>
</dbReference>
<evidence type="ECO:0000259" key="1">
    <source>
        <dbReference type="Pfam" id="PF02627"/>
    </source>
</evidence>
<proteinExistence type="predicted"/>
<keyword evidence="2" id="KW-0575">Peroxidase</keyword>
<organism evidence="2 3">
    <name type="scientific">Tindallia californiensis</name>
    <dbReference type="NCBI Taxonomy" id="159292"/>
    <lineage>
        <taxon>Bacteria</taxon>
        <taxon>Bacillati</taxon>
        <taxon>Bacillota</taxon>
        <taxon>Clostridia</taxon>
        <taxon>Peptostreptococcales</taxon>
        <taxon>Tindalliaceae</taxon>
        <taxon>Tindallia</taxon>
    </lineage>
</organism>
<keyword evidence="2" id="KW-0560">Oxidoreductase</keyword>
<dbReference type="PANTHER" id="PTHR33930:SF8">
    <property type="entry name" value="4-CARBOXYMUCONOLACTONE DECARBOXYLASE"/>
    <property type="match status" value="1"/>
</dbReference>
<dbReference type="PANTHER" id="PTHR33930">
    <property type="entry name" value="ALKYL HYDROPEROXIDE REDUCTASE AHPD"/>
    <property type="match status" value="1"/>
</dbReference>
<dbReference type="SUPFAM" id="SSF69118">
    <property type="entry name" value="AhpD-like"/>
    <property type="match status" value="1"/>
</dbReference>
<dbReference type="EMBL" id="FNPV01000004">
    <property type="protein sequence ID" value="SDY78570.1"/>
    <property type="molecule type" value="Genomic_DNA"/>
</dbReference>
<keyword evidence="3" id="KW-1185">Reference proteome</keyword>
<reference evidence="2 3" key="1">
    <citation type="submission" date="2016-10" db="EMBL/GenBank/DDBJ databases">
        <authorList>
            <person name="de Groot N.N."/>
        </authorList>
    </citation>
    <scope>NUCLEOTIDE SEQUENCE [LARGE SCALE GENOMIC DNA]</scope>
    <source>
        <strain evidence="2 3">APO</strain>
    </source>
</reference>
<evidence type="ECO:0000313" key="2">
    <source>
        <dbReference type="EMBL" id="SDY78570.1"/>
    </source>
</evidence>
<dbReference type="RefSeq" id="WP_093312779.1">
    <property type="nucleotide sequence ID" value="NZ_FNPV01000004.1"/>
</dbReference>
<accession>A0A1H3MPX9</accession>
<sequence>MRMLAEFFPEFTEKLDEIDELYKEKRKIDEKTYQFICFALSIKARSKPCVLKHFKEALEAGATVEELSYIFALVMREAAGADDCWTHDVLGDWKEIIAGNVKCDCEK</sequence>
<protein>
    <submittedName>
        <fullName evidence="2">Alkylhydroperoxidase AhpD family core domain-containing protein</fullName>
    </submittedName>
</protein>
<dbReference type="Pfam" id="PF02627">
    <property type="entry name" value="CMD"/>
    <property type="match status" value="1"/>
</dbReference>
<dbReference type="InterPro" id="IPR029032">
    <property type="entry name" value="AhpD-like"/>
</dbReference>
<dbReference type="OrthoDB" id="1797865at2"/>
<gene>
    <name evidence="2" type="ORF">SAMN05192546_104225</name>
</gene>
<dbReference type="InterPro" id="IPR003779">
    <property type="entry name" value="CMD-like"/>
</dbReference>
<feature type="domain" description="Carboxymuconolactone decarboxylase-like" evidence="1">
    <location>
        <begin position="9"/>
        <end position="72"/>
    </location>
</feature>
<name>A0A1H3MPX9_9FIRM</name>
<evidence type="ECO:0000313" key="3">
    <source>
        <dbReference type="Proteomes" id="UP000199230"/>
    </source>
</evidence>
<dbReference type="Gene3D" id="1.20.1290.10">
    <property type="entry name" value="AhpD-like"/>
    <property type="match status" value="1"/>
</dbReference>
<dbReference type="GO" id="GO:0051920">
    <property type="term" value="F:peroxiredoxin activity"/>
    <property type="evidence" value="ECO:0007669"/>
    <property type="project" value="InterPro"/>
</dbReference>
<dbReference type="AlphaFoldDB" id="A0A1H3MPX9"/>